<keyword evidence="9" id="KW-1185">Reference proteome</keyword>
<comment type="cofactor">
    <cofactor evidence="1">
        <name>FMN</name>
        <dbReference type="ChEBI" id="CHEBI:58210"/>
    </cofactor>
</comment>
<dbReference type="Gene3D" id="3.40.109.10">
    <property type="entry name" value="NADH Oxidase"/>
    <property type="match status" value="1"/>
</dbReference>
<evidence type="ECO:0000256" key="1">
    <source>
        <dbReference type="ARBA" id="ARBA00001917"/>
    </source>
</evidence>
<sequence>MQEDLIKELPAGSQELNEKLQWRYATKKFDAAKKVPQAKIERILEAVRLTPTSSGLQPFELILITNDEIRQRIREVAWGQAQITDCSHLLVFAAWDDITPDRVHMMFDLTNDIRGFKNEGWENYRQQLLKIVADRGQEANYQAAARQAYIALGTALIAAAFEEVDCTPMEGFDPKAVDEILDLGNRNLRSVILLPLGYRAEEGDWLVELKKVRRSRLDLVTEIH</sequence>
<dbReference type="Pfam" id="PF00881">
    <property type="entry name" value="Nitroreductase"/>
    <property type="match status" value="1"/>
</dbReference>
<dbReference type="InterPro" id="IPR029479">
    <property type="entry name" value="Nitroreductase"/>
</dbReference>
<accession>A0ABP8GSA1</accession>
<dbReference type="CDD" id="cd02149">
    <property type="entry name" value="NfsB-like"/>
    <property type="match status" value="1"/>
</dbReference>
<evidence type="ECO:0000256" key="5">
    <source>
        <dbReference type="ARBA" id="ARBA00022857"/>
    </source>
</evidence>
<comment type="similarity">
    <text evidence="2">Belongs to the nitroreductase family.</text>
</comment>
<keyword evidence="4" id="KW-0288">FMN</keyword>
<evidence type="ECO:0000313" key="9">
    <source>
        <dbReference type="Proteomes" id="UP001500582"/>
    </source>
</evidence>
<keyword evidence="5" id="KW-0521">NADP</keyword>
<evidence type="ECO:0000256" key="4">
    <source>
        <dbReference type="ARBA" id="ARBA00022643"/>
    </source>
</evidence>
<evidence type="ECO:0000256" key="6">
    <source>
        <dbReference type="ARBA" id="ARBA00023002"/>
    </source>
</evidence>
<evidence type="ECO:0000259" key="7">
    <source>
        <dbReference type="Pfam" id="PF00881"/>
    </source>
</evidence>
<keyword evidence="6" id="KW-0560">Oxidoreductase</keyword>
<dbReference type="Proteomes" id="UP001500582">
    <property type="component" value="Unassembled WGS sequence"/>
</dbReference>
<protein>
    <submittedName>
        <fullName evidence="8">NAD(P)H-dependent oxidoreductase</fullName>
    </submittedName>
</protein>
<gene>
    <name evidence="8" type="ORF">GCM10023149_33790</name>
</gene>
<reference evidence="9" key="1">
    <citation type="journal article" date="2019" name="Int. J. Syst. Evol. Microbiol.">
        <title>The Global Catalogue of Microorganisms (GCM) 10K type strain sequencing project: providing services to taxonomists for standard genome sequencing and annotation.</title>
        <authorList>
            <consortium name="The Broad Institute Genomics Platform"/>
            <consortium name="The Broad Institute Genome Sequencing Center for Infectious Disease"/>
            <person name="Wu L."/>
            <person name="Ma J."/>
        </authorList>
    </citation>
    <scope>NUCLEOTIDE SEQUENCE [LARGE SCALE GENOMIC DNA]</scope>
    <source>
        <strain evidence="9">JCM 17705</strain>
    </source>
</reference>
<evidence type="ECO:0000256" key="3">
    <source>
        <dbReference type="ARBA" id="ARBA00022630"/>
    </source>
</evidence>
<dbReference type="SUPFAM" id="SSF55469">
    <property type="entry name" value="FMN-dependent nitroreductase-like"/>
    <property type="match status" value="1"/>
</dbReference>
<evidence type="ECO:0000256" key="2">
    <source>
        <dbReference type="ARBA" id="ARBA00007118"/>
    </source>
</evidence>
<dbReference type="PANTHER" id="PTHR43673:SF2">
    <property type="entry name" value="NITROREDUCTASE"/>
    <property type="match status" value="1"/>
</dbReference>
<dbReference type="PANTHER" id="PTHR43673">
    <property type="entry name" value="NAD(P)H NITROREDUCTASE YDGI-RELATED"/>
    <property type="match status" value="1"/>
</dbReference>
<organism evidence="8 9">
    <name type="scientific">Mucilaginibacter gynuensis</name>
    <dbReference type="NCBI Taxonomy" id="1302236"/>
    <lineage>
        <taxon>Bacteria</taxon>
        <taxon>Pseudomonadati</taxon>
        <taxon>Bacteroidota</taxon>
        <taxon>Sphingobacteriia</taxon>
        <taxon>Sphingobacteriales</taxon>
        <taxon>Sphingobacteriaceae</taxon>
        <taxon>Mucilaginibacter</taxon>
    </lineage>
</organism>
<feature type="domain" description="Nitroreductase" evidence="7">
    <location>
        <begin position="21"/>
        <end position="198"/>
    </location>
</feature>
<proteinExistence type="inferred from homology"/>
<keyword evidence="3" id="KW-0285">Flavoprotein</keyword>
<comment type="caution">
    <text evidence="8">The sequence shown here is derived from an EMBL/GenBank/DDBJ whole genome shotgun (WGS) entry which is preliminary data.</text>
</comment>
<dbReference type="EMBL" id="BAABFT010000009">
    <property type="protein sequence ID" value="GAA4329233.1"/>
    <property type="molecule type" value="Genomic_DNA"/>
</dbReference>
<dbReference type="InterPro" id="IPR000415">
    <property type="entry name" value="Nitroreductase-like"/>
</dbReference>
<dbReference type="InterPro" id="IPR033878">
    <property type="entry name" value="NfsB-like"/>
</dbReference>
<evidence type="ECO:0000313" key="8">
    <source>
        <dbReference type="EMBL" id="GAA4329233.1"/>
    </source>
</evidence>
<name>A0ABP8GSA1_9SPHI</name>
<dbReference type="RefSeq" id="WP_345212313.1">
    <property type="nucleotide sequence ID" value="NZ_BAABFT010000009.1"/>
</dbReference>